<dbReference type="EMBL" id="CP048000">
    <property type="protein sequence ID" value="QHQ60425.1"/>
    <property type="molecule type" value="Genomic_DNA"/>
</dbReference>
<keyword evidence="3" id="KW-1185">Reference proteome</keyword>
<dbReference type="PANTHER" id="PTHR42924">
    <property type="entry name" value="EXONUCLEASE"/>
    <property type="match status" value="1"/>
</dbReference>
<accession>A0A6P1TLA5</accession>
<evidence type="ECO:0000259" key="1">
    <source>
        <dbReference type="SMART" id="SM00481"/>
    </source>
</evidence>
<protein>
    <submittedName>
        <fullName evidence="2">PHP domain-containing protein</fullName>
    </submittedName>
</protein>
<dbReference type="InterPro" id="IPR003141">
    <property type="entry name" value="Pol/His_phosphatase_N"/>
</dbReference>
<proteinExistence type="predicted"/>
<dbReference type="Gene3D" id="3.20.20.140">
    <property type="entry name" value="Metal-dependent hydrolases"/>
    <property type="match status" value="1"/>
</dbReference>
<evidence type="ECO:0000313" key="2">
    <source>
        <dbReference type="EMBL" id="QHQ60425.1"/>
    </source>
</evidence>
<dbReference type="Pfam" id="PF02811">
    <property type="entry name" value="PHP"/>
    <property type="match status" value="1"/>
</dbReference>
<dbReference type="InterPro" id="IPR004013">
    <property type="entry name" value="PHP_dom"/>
</dbReference>
<dbReference type="AlphaFoldDB" id="A0A6P1TLA5"/>
<dbReference type="PANTHER" id="PTHR42924:SF3">
    <property type="entry name" value="POLYMERASE_HISTIDINOL PHOSPHATASE N-TERMINAL DOMAIN-CONTAINING PROTEIN"/>
    <property type="match status" value="1"/>
</dbReference>
<feature type="domain" description="Polymerase/histidinol phosphatase N-terminal" evidence="1">
    <location>
        <begin position="6"/>
        <end position="74"/>
    </location>
</feature>
<dbReference type="InterPro" id="IPR016195">
    <property type="entry name" value="Pol/histidinol_Pase-like"/>
</dbReference>
<evidence type="ECO:0000313" key="3">
    <source>
        <dbReference type="Proteomes" id="UP000464314"/>
    </source>
</evidence>
<gene>
    <name evidence="2" type="ORF">Ana3638_06270</name>
</gene>
<dbReference type="Proteomes" id="UP000464314">
    <property type="component" value="Chromosome"/>
</dbReference>
<dbReference type="GO" id="GO:0004534">
    <property type="term" value="F:5'-3' RNA exonuclease activity"/>
    <property type="evidence" value="ECO:0007669"/>
    <property type="project" value="TreeGrafter"/>
</dbReference>
<dbReference type="RefSeq" id="WP_161837261.1">
    <property type="nucleotide sequence ID" value="NZ_CP048000.1"/>
</dbReference>
<dbReference type="KEGG" id="anr:Ana3638_06270"/>
<sequence length="238" mass="26638">MLPITYDLHIHSCLSPCGDSDMTPGNIVGMALIKQLDVIALTDHNSCKNCPAFLKIAKDYGITAIPGMELCTAEEVHVVCLFPELEDAMGFDEYVYSQLVPFPNEEVIFGKQEIIDESDEVTGKEPNLLINATNISFDQVYELTKKYNGIMIPAHIDKSSNSLLSNLGFIPPDSKFSCVEFKDLTKLHELKKTNPYLEKCKIISSSDAHYLEHINEPVNYLYAKSKDVKDILEALQCL</sequence>
<reference evidence="2 3" key="1">
    <citation type="submission" date="2020-01" db="EMBL/GenBank/DDBJ databases">
        <title>Genome analysis of Anaerocolumna sp. CBA3638.</title>
        <authorList>
            <person name="Kim J."/>
            <person name="Roh S.W."/>
        </authorList>
    </citation>
    <scope>NUCLEOTIDE SEQUENCE [LARGE SCALE GENOMIC DNA]</scope>
    <source>
        <strain evidence="2 3">CBA3638</strain>
    </source>
</reference>
<organism evidence="2 3">
    <name type="scientific">Anaerocolumna sedimenticola</name>
    <dbReference type="NCBI Taxonomy" id="2696063"/>
    <lineage>
        <taxon>Bacteria</taxon>
        <taxon>Bacillati</taxon>
        <taxon>Bacillota</taxon>
        <taxon>Clostridia</taxon>
        <taxon>Lachnospirales</taxon>
        <taxon>Lachnospiraceae</taxon>
        <taxon>Anaerocolumna</taxon>
    </lineage>
</organism>
<dbReference type="SUPFAM" id="SSF89550">
    <property type="entry name" value="PHP domain-like"/>
    <property type="match status" value="1"/>
</dbReference>
<dbReference type="InterPro" id="IPR052018">
    <property type="entry name" value="PHP_domain"/>
</dbReference>
<dbReference type="GO" id="GO:0035312">
    <property type="term" value="F:5'-3' DNA exonuclease activity"/>
    <property type="evidence" value="ECO:0007669"/>
    <property type="project" value="TreeGrafter"/>
</dbReference>
<name>A0A6P1TLA5_9FIRM</name>
<dbReference type="CDD" id="cd07432">
    <property type="entry name" value="PHP_HisPPase"/>
    <property type="match status" value="1"/>
</dbReference>
<dbReference type="SMART" id="SM00481">
    <property type="entry name" value="POLIIIAc"/>
    <property type="match status" value="1"/>
</dbReference>